<evidence type="ECO:0000313" key="3">
    <source>
        <dbReference type="EMBL" id="XBH05443.1"/>
    </source>
</evidence>
<feature type="region of interest" description="Disordered" evidence="1">
    <location>
        <begin position="186"/>
        <end position="212"/>
    </location>
</feature>
<keyword evidence="2" id="KW-0812">Transmembrane</keyword>
<dbReference type="RefSeq" id="WP_406698264.1">
    <property type="nucleotide sequence ID" value="NZ_CP155447.1"/>
</dbReference>
<feature type="transmembrane region" description="Helical" evidence="2">
    <location>
        <begin position="9"/>
        <end position="28"/>
    </location>
</feature>
<accession>A0AAU7CKB4</accession>
<organism evidence="3">
    <name type="scientific">Singulisphaera sp. Ch08</name>
    <dbReference type="NCBI Taxonomy" id="3120278"/>
    <lineage>
        <taxon>Bacteria</taxon>
        <taxon>Pseudomonadati</taxon>
        <taxon>Planctomycetota</taxon>
        <taxon>Planctomycetia</taxon>
        <taxon>Isosphaerales</taxon>
        <taxon>Isosphaeraceae</taxon>
        <taxon>Singulisphaera</taxon>
    </lineage>
</organism>
<dbReference type="EMBL" id="CP155447">
    <property type="protein sequence ID" value="XBH05443.1"/>
    <property type="molecule type" value="Genomic_DNA"/>
</dbReference>
<sequence>MELLSEDATYLAGGLGILAVLMLVALRVTQQGKFLIWAGAALALAALFVLVEYVWVTDTERIEQVVYDLRGAVANSNSPAVIALLTPDVQFVQKGQSISGIATRNYIEDLLERAQFDFVRITKLEANAGRQSGRGTALFRVVASGNYMFGPTSFNFGTTNIDFSLGFRELSPKVWRVERITLTRVPRDMPDPGRSANESRPKLPFPLKQNSF</sequence>
<proteinExistence type="predicted"/>
<dbReference type="AlphaFoldDB" id="A0AAU7CKB4"/>
<keyword evidence="2" id="KW-0472">Membrane</keyword>
<reference evidence="3" key="1">
    <citation type="submission" date="2024-05" db="EMBL/GenBank/DDBJ databases">
        <title>Planctomycetes of the genus Singulisphaera possess chitinolytic capabilities.</title>
        <authorList>
            <person name="Ivanova A."/>
        </authorList>
    </citation>
    <scope>NUCLEOTIDE SEQUENCE</scope>
    <source>
        <strain evidence="3">Ch08T</strain>
    </source>
</reference>
<feature type="transmembrane region" description="Helical" evidence="2">
    <location>
        <begin position="34"/>
        <end position="55"/>
    </location>
</feature>
<protein>
    <recommendedName>
        <fullName evidence="4">DUF4440 domain-containing protein</fullName>
    </recommendedName>
</protein>
<evidence type="ECO:0000256" key="1">
    <source>
        <dbReference type="SAM" id="MobiDB-lite"/>
    </source>
</evidence>
<evidence type="ECO:0000256" key="2">
    <source>
        <dbReference type="SAM" id="Phobius"/>
    </source>
</evidence>
<evidence type="ECO:0008006" key="4">
    <source>
        <dbReference type="Google" id="ProtNLM"/>
    </source>
</evidence>
<gene>
    <name evidence="3" type="ORF">V5E97_05340</name>
</gene>
<keyword evidence="2" id="KW-1133">Transmembrane helix</keyword>
<name>A0AAU7CKB4_9BACT</name>
<feature type="compositionally biased region" description="Basic and acidic residues" evidence="1">
    <location>
        <begin position="186"/>
        <end position="201"/>
    </location>
</feature>